<reference evidence="1" key="1">
    <citation type="submission" date="2023-07" db="EMBL/GenBank/DDBJ databases">
        <title>Black Yeasts Isolated from many extreme environments.</title>
        <authorList>
            <person name="Coleine C."/>
            <person name="Stajich J.E."/>
            <person name="Selbmann L."/>
        </authorList>
    </citation>
    <scope>NUCLEOTIDE SEQUENCE</scope>
    <source>
        <strain evidence="1">CCFEE 5714</strain>
    </source>
</reference>
<proteinExistence type="predicted"/>
<dbReference type="EMBL" id="JAUTXU010000042">
    <property type="protein sequence ID" value="KAK3716517.1"/>
    <property type="molecule type" value="Genomic_DNA"/>
</dbReference>
<evidence type="ECO:0000313" key="1">
    <source>
        <dbReference type="EMBL" id="KAK3716517.1"/>
    </source>
</evidence>
<dbReference type="Proteomes" id="UP001281147">
    <property type="component" value="Unassembled WGS sequence"/>
</dbReference>
<gene>
    <name evidence="1" type="ORF">LTR37_006413</name>
</gene>
<evidence type="ECO:0000313" key="2">
    <source>
        <dbReference type="Proteomes" id="UP001281147"/>
    </source>
</evidence>
<protein>
    <submittedName>
        <fullName evidence="1">Uncharacterized protein</fullName>
    </submittedName>
</protein>
<name>A0ACC3NGT3_9PEZI</name>
<accession>A0ACC3NGT3</accession>
<organism evidence="1 2">
    <name type="scientific">Vermiconidia calcicola</name>
    <dbReference type="NCBI Taxonomy" id="1690605"/>
    <lineage>
        <taxon>Eukaryota</taxon>
        <taxon>Fungi</taxon>
        <taxon>Dikarya</taxon>
        <taxon>Ascomycota</taxon>
        <taxon>Pezizomycotina</taxon>
        <taxon>Dothideomycetes</taxon>
        <taxon>Dothideomycetidae</taxon>
        <taxon>Mycosphaerellales</taxon>
        <taxon>Extremaceae</taxon>
        <taxon>Vermiconidia</taxon>
    </lineage>
</organism>
<comment type="caution">
    <text evidence="1">The sequence shown here is derived from an EMBL/GenBank/DDBJ whole genome shotgun (WGS) entry which is preliminary data.</text>
</comment>
<sequence length="511" mass="55158">MSGLPPRQSSNSISSSSRPRASNDDDLTWLDFLRTAGAERSSNTSTSQERKRRHAGSSPERRGYPYPSYNPALVGRRPSGMSAVQAGSSRDNAIDLTSSPGGGPVVPRRVSGGSLGAMGVGVRGFAVGGGVRGNGAATGPGDRRDSDFVLPRWQADADVNKCPVCQTEFHFFYRKHHCRKCGRVVCAACSPHRITIPKQYIVQPPTASEGGGETSVSPTTGNLFARNLGGGEVVRVCNPCVPDPWTPDAASDATTRPRGDEAGRRESAGEAHNRPDRYRHVPLPPPPNSDSSRARAYTHQPTAGHFSRSVPHHSNTSGFVLRDPYNRPPPIPPSSSRTTNHLYTQSSSASNAPLPPIPARPPMSSAPSAAPQPRPRRETREEDECPVCGTELPPGEQVRESHIQECITTRFGSAPSNSAPMPPPPITDHHGASRPRATSYRPRGMALYRATEKDCMNEEGGAQECVICFGEFQPGDEMGRMECLCKFHRGCIRLWWETKGAGSCPTHQLHE</sequence>
<keyword evidence="2" id="KW-1185">Reference proteome</keyword>